<dbReference type="InterPro" id="IPR000560">
    <property type="entry name" value="His_Pase_clade-2"/>
</dbReference>
<keyword evidence="5" id="KW-1185">Reference proteome</keyword>
<dbReference type="Pfam" id="PF00328">
    <property type="entry name" value="His_Phos_2"/>
    <property type="match status" value="1"/>
</dbReference>
<dbReference type="GO" id="GO:0016791">
    <property type="term" value="F:phosphatase activity"/>
    <property type="evidence" value="ECO:0007669"/>
    <property type="project" value="TreeGrafter"/>
</dbReference>
<dbReference type="KEGG" id="fcy:FRACYDRAFT_197062"/>
<name>A0A1E7EPY9_9STRA</name>
<dbReference type="Proteomes" id="UP000095751">
    <property type="component" value="Unassembled WGS sequence"/>
</dbReference>
<proteinExistence type="inferred from homology"/>
<gene>
    <name evidence="4" type="ORF">FRACYDRAFT_197062</name>
</gene>
<feature type="compositionally biased region" description="Acidic residues" evidence="3">
    <location>
        <begin position="19"/>
        <end position="30"/>
    </location>
</feature>
<evidence type="ECO:0000313" key="4">
    <source>
        <dbReference type="EMBL" id="OEU07867.1"/>
    </source>
</evidence>
<dbReference type="PANTHER" id="PTHR11567">
    <property type="entry name" value="ACID PHOSPHATASE-RELATED"/>
    <property type="match status" value="1"/>
</dbReference>
<sequence>MKKEEICDAHTKTSTSTAEIEEEEEEEETPEPSHSYRTVQVQVIHRHGDRTPITPLNNEEYWGKSLVPDDLMKKIAEGTNILRHDNINTNNTNTQNHAAVGRGPFGKLTKLGLLHMIEVGNSLKEELENDTIWAETVTATVTTKTVTNNGVQIQLTPKDIRVYSTDFARTIQSAQGLLVGFFPENNNMIIDIDCRDTTQWMIPDPQPRQTREQELLERSLAQRPHVVEKEATMRHLAVRVTQELLPLLQDGAFDISFGVEDNEDDEIDSSPTLSWIQLTEITKCLSVRSMLPESITVEDQQALSDHTAWKWFQSLRSPRLAYLSMRRFTKTLAMTMQRNEQEPPLIVYSCHDSSLIGLLCALNLEQPSRWPEYGAVMKLELLEKKTQVDGEEDNGDVEYVLRFYLNGELLRSMWNDDLREELSLEEFIHYTSTVGKNEIF</sequence>
<dbReference type="AlphaFoldDB" id="A0A1E7EPY9"/>
<evidence type="ECO:0000256" key="3">
    <source>
        <dbReference type="SAM" id="MobiDB-lite"/>
    </source>
</evidence>
<dbReference type="OrthoDB" id="10257284at2759"/>
<dbReference type="PANTHER" id="PTHR11567:SF110">
    <property type="entry name" value="2-PHOSPHOXYLOSE PHOSPHATASE 1"/>
    <property type="match status" value="1"/>
</dbReference>
<evidence type="ECO:0000256" key="2">
    <source>
        <dbReference type="ARBA" id="ARBA00022801"/>
    </source>
</evidence>
<dbReference type="InParanoid" id="A0A1E7EPY9"/>
<keyword evidence="2" id="KW-0378">Hydrolase</keyword>
<reference evidence="4 5" key="1">
    <citation type="submission" date="2016-09" db="EMBL/GenBank/DDBJ databases">
        <title>Extensive genetic diversity and differential bi-allelic expression allows diatom success in the polar Southern Ocean.</title>
        <authorList>
            <consortium name="DOE Joint Genome Institute"/>
            <person name="Mock T."/>
            <person name="Otillar R.P."/>
            <person name="Strauss J."/>
            <person name="Dupont C."/>
            <person name="Frickenhaus S."/>
            <person name="Maumus F."/>
            <person name="Mcmullan M."/>
            <person name="Sanges R."/>
            <person name="Schmutz J."/>
            <person name="Toseland A."/>
            <person name="Valas R."/>
            <person name="Veluchamy A."/>
            <person name="Ward B.J."/>
            <person name="Allen A."/>
            <person name="Barry K."/>
            <person name="Falciatore A."/>
            <person name="Ferrante M."/>
            <person name="Fortunato A.E."/>
            <person name="Gloeckner G."/>
            <person name="Gruber A."/>
            <person name="Hipkin R."/>
            <person name="Janech M."/>
            <person name="Kroth P."/>
            <person name="Leese F."/>
            <person name="Lindquist E."/>
            <person name="Lyon B.R."/>
            <person name="Martin J."/>
            <person name="Mayer C."/>
            <person name="Parker M."/>
            <person name="Quesneville H."/>
            <person name="Raymond J."/>
            <person name="Uhlig C."/>
            <person name="Valentin K.U."/>
            <person name="Worden A.Z."/>
            <person name="Armbrust E.V."/>
            <person name="Bowler C."/>
            <person name="Green B."/>
            <person name="Moulton V."/>
            <person name="Van Oosterhout C."/>
            <person name="Grigoriev I."/>
        </authorList>
    </citation>
    <scope>NUCLEOTIDE SEQUENCE [LARGE SCALE GENOMIC DNA]</scope>
    <source>
        <strain evidence="4 5">CCMP1102</strain>
    </source>
</reference>
<dbReference type="CDD" id="cd07061">
    <property type="entry name" value="HP_HAP_like"/>
    <property type="match status" value="1"/>
</dbReference>
<organism evidence="4 5">
    <name type="scientific">Fragilariopsis cylindrus CCMP1102</name>
    <dbReference type="NCBI Taxonomy" id="635003"/>
    <lineage>
        <taxon>Eukaryota</taxon>
        <taxon>Sar</taxon>
        <taxon>Stramenopiles</taxon>
        <taxon>Ochrophyta</taxon>
        <taxon>Bacillariophyta</taxon>
        <taxon>Bacillariophyceae</taxon>
        <taxon>Bacillariophycidae</taxon>
        <taxon>Bacillariales</taxon>
        <taxon>Bacillariaceae</taxon>
        <taxon>Fragilariopsis</taxon>
    </lineage>
</organism>
<feature type="region of interest" description="Disordered" evidence="3">
    <location>
        <begin position="1"/>
        <end position="36"/>
    </location>
</feature>
<accession>A0A1E7EPY9</accession>
<dbReference type="EMBL" id="KV784383">
    <property type="protein sequence ID" value="OEU07867.1"/>
    <property type="molecule type" value="Genomic_DNA"/>
</dbReference>
<dbReference type="SUPFAM" id="SSF53254">
    <property type="entry name" value="Phosphoglycerate mutase-like"/>
    <property type="match status" value="1"/>
</dbReference>
<feature type="compositionally biased region" description="Basic and acidic residues" evidence="3">
    <location>
        <begin position="1"/>
        <end position="11"/>
    </location>
</feature>
<protein>
    <submittedName>
        <fullName evidence="4">Phosphoglycerate mutase-like protein</fullName>
    </submittedName>
</protein>
<evidence type="ECO:0000256" key="1">
    <source>
        <dbReference type="ARBA" id="ARBA00005375"/>
    </source>
</evidence>
<evidence type="ECO:0000313" key="5">
    <source>
        <dbReference type="Proteomes" id="UP000095751"/>
    </source>
</evidence>
<dbReference type="Gene3D" id="3.40.50.1240">
    <property type="entry name" value="Phosphoglycerate mutase-like"/>
    <property type="match status" value="1"/>
</dbReference>
<comment type="similarity">
    <text evidence="1">Belongs to the histidine acid phosphatase family.</text>
</comment>
<dbReference type="InterPro" id="IPR050645">
    <property type="entry name" value="Histidine_acid_phosphatase"/>
</dbReference>
<dbReference type="InterPro" id="IPR029033">
    <property type="entry name" value="His_PPase_superfam"/>
</dbReference>